<protein>
    <submittedName>
        <fullName evidence="1">Uncharacterized protein</fullName>
    </submittedName>
</protein>
<dbReference type="RefSeq" id="WP_005050159.1">
    <property type="nucleotide sequence ID" value="NZ_KB849784.1"/>
</dbReference>
<dbReference type="Proteomes" id="UP000013024">
    <property type="component" value="Unassembled WGS sequence"/>
</dbReference>
<evidence type="ECO:0000313" key="2">
    <source>
        <dbReference type="Proteomes" id="UP000013024"/>
    </source>
</evidence>
<name>A0ABP2UE61_ACICA</name>
<organism evidence="1 2">
    <name type="scientific">Acinetobacter calcoaceticus DSM 30006 = CIP 81.8</name>
    <dbReference type="NCBI Taxonomy" id="981331"/>
    <lineage>
        <taxon>Bacteria</taxon>
        <taxon>Pseudomonadati</taxon>
        <taxon>Pseudomonadota</taxon>
        <taxon>Gammaproteobacteria</taxon>
        <taxon>Moraxellales</taxon>
        <taxon>Moraxellaceae</taxon>
        <taxon>Acinetobacter</taxon>
        <taxon>Acinetobacter calcoaceticus/baumannii complex</taxon>
    </lineage>
</organism>
<dbReference type="GeneID" id="92920826"/>
<proteinExistence type="predicted"/>
<evidence type="ECO:0000313" key="1">
    <source>
        <dbReference type="EMBL" id="ENV97025.1"/>
    </source>
</evidence>
<comment type="caution">
    <text evidence="1">The sequence shown here is derived from an EMBL/GenBank/DDBJ whole genome shotgun (WGS) entry which is preliminary data.</text>
</comment>
<gene>
    <name evidence="1" type="ORF">F936_03704</name>
</gene>
<dbReference type="InterPro" id="IPR011735">
    <property type="entry name" value="WlaTC/HtrL_glycosyltransf"/>
</dbReference>
<sequence>MSITIITAFFDIGRGEWSVENGHPCYLQRSNEKTNGNFSNRFKKLIGYF</sequence>
<dbReference type="EMBL" id="APQI01000012">
    <property type="protein sequence ID" value="ENV97025.1"/>
    <property type="molecule type" value="Genomic_DNA"/>
</dbReference>
<keyword evidence="2" id="KW-1185">Reference proteome</keyword>
<reference evidence="1 2" key="1">
    <citation type="submission" date="2013-02" db="EMBL/GenBank/DDBJ databases">
        <title>The Genome Sequence of Acinetobacter calcoaceticus CIP 81.8.</title>
        <authorList>
            <consortium name="The Broad Institute Genome Sequencing Platform"/>
            <consortium name="The Broad Institute Genome Sequencing Center for Infectious Disease"/>
            <person name="Cerqueira G."/>
            <person name="Feldgarden M."/>
            <person name="Courvalin P."/>
            <person name="Perichon B."/>
            <person name="Grillot-Courvalin C."/>
            <person name="Clermont D."/>
            <person name="Rocha E."/>
            <person name="Yoon E.-J."/>
            <person name="Nemec A."/>
            <person name="Walker B."/>
            <person name="Young S.K."/>
            <person name="Zeng Q."/>
            <person name="Gargeya S."/>
            <person name="Fitzgerald M."/>
            <person name="Haas B."/>
            <person name="Abouelleil A."/>
            <person name="Alvarado L."/>
            <person name="Arachchi H.M."/>
            <person name="Berlin A.M."/>
            <person name="Chapman S.B."/>
            <person name="Dewar J."/>
            <person name="Goldberg J."/>
            <person name="Griggs A."/>
            <person name="Gujja S."/>
            <person name="Hansen M."/>
            <person name="Howarth C."/>
            <person name="Imamovic A."/>
            <person name="Larimer J."/>
            <person name="McCowan C."/>
            <person name="Murphy C."/>
            <person name="Neiman D."/>
            <person name="Pearson M."/>
            <person name="Priest M."/>
            <person name="Roberts A."/>
            <person name="Saif S."/>
            <person name="Shea T."/>
            <person name="Sisk P."/>
            <person name="Sykes S."/>
            <person name="Wortman J."/>
            <person name="Nusbaum C."/>
            <person name="Birren B."/>
        </authorList>
    </citation>
    <scope>NUCLEOTIDE SEQUENCE [LARGE SCALE GENOMIC DNA]</scope>
    <source>
        <strain evidence="1 2">CIP 81.8</strain>
    </source>
</reference>
<accession>A0ABP2UE61</accession>
<dbReference type="Pfam" id="PF09612">
    <property type="entry name" value="HtrL_YibB"/>
    <property type="match status" value="1"/>
</dbReference>